<dbReference type="SUPFAM" id="SSF48239">
    <property type="entry name" value="Terpenoid cyclases/Protein prenyltransferases"/>
    <property type="match status" value="1"/>
</dbReference>
<gene>
    <name evidence="1" type="ORF">ACFSC9_17055</name>
</gene>
<dbReference type="RefSeq" id="WP_347325303.1">
    <property type="nucleotide sequence ID" value="NZ_JBCGUH010000005.1"/>
</dbReference>
<dbReference type="Proteomes" id="UP001597233">
    <property type="component" value="Unassembled WGS sequence"/>
</dbReference>
<name>A0ABW4RN72_9BACL</name>
<evidence type="ECO:0000313" key="2">
    <source>
        <dbReference type="Proteomes" id="UP001597233"/>
    </source>
</evidence>
<proteinExistence type="predicted"/>
<organism evidence="1 2">
    <name type="scientific">Paenibacillus wenxiniae</name>
    <dbReference type="NCBI Taxonomy" id="1636843"/>
    <lineage>
        <taxon>Bacteria</taxon>
        <taxon>Bacillati</taxon>
        <taxon>Bacillota</taxon>
        <taxon>Bacilli</taxon>
        <taxon>Bacillales</taxon>
        <taxon>Paenibacillaceae</taxon>
        <taxon>Paenibacillus</taxon>
    </lineage>
</organism>
<sequence>MQTLDKLVNLNEEWVELGMHRQVMEAESRYYGGVIDVTNGIAWPNHSVGTPVWMAVWTAALVNRDSVYYHNADLLKRLELASNYMLRFQHADGSISPGWTNFHSPPDTGFVIVGYAQLYMLLAREAWPEAQETIANMRLFLERTIPVMLTGGCHTPNHRWVLCAALGFLYRIFADVRLPQRADEWMAEGMDITPDGEWTERSNGIYNAVSDVMLIHAARELNRPELLDPVRHNLEMMMYLIHPSGEVVTDYSGRQDFGQQFTMESYLLSYYLMTTIDHDPRFAAMEQLAADAVQETFSCANNPLIGMLLYPRAEEDEVQPAQLPHNYRRMINGEFGRQQYVAGIPAAGHHNAIRYSRPHLDFGAPVLRMRHEQTSLTMMTETSSMLALRHGKVQLLGLQLASYFGPGFVPMQTLEETASGYKLTAVYHKGYNAPIPTEQLPRSATDDVSPWYLLPHQFRASTHTCEYRVEVEMVEQVGGIDLYIRSTEPAEVMTQLSFIFGSESHLIAEDGELEPIVENKVAFWKDGLIRVESGEDWMVLSGGAGEHKATSVREASYPLDCRTLLVNLMTPFEHKISIRLSPGTSMDSETRALQWLERQQGEDIDSIV</sequence>
<accession>A0ABW4RN72</accession>
<evidence type="ECO:0000313" key="1">
    <source>
        <dbReference type="EMBL" id="MFD1887204.1"/>
    </source>
</evidence>
<reference evidence="2" key="1">
    <citation type="journal article" date="2019" name="Int. J. Syst. Evol. Microbiol.">
        <title>The Global Catalogue of Microorganisms (GCM) 10K type strain sequencing project: providing services to taxonomists for standard genome sequencing and annotation.</title>
        <authorList>
            <consortium name="The Broad Institute Genomics Platform"/>
            <consortium name="The Broad Institute Genome Sequencing Center for Infectious Disease"/>
            <person name="Wu L."/>
            <person name="Ma J."/>
        </authorList>
    </citation>
    <scope>NUCLEOTIDE SEQUENCE [LARGE SCALE GENOMIC DNA]</scope>
    <source>
        <strain evidence="2">CCUG 54950</strain>
    </source>
</reference>
<evidence type="ECO:0008006" key="3">
    <source>
        <dbReference type="Google" id="ProtNLM"/>
    </source>
</evidence>
<keyword evidence="2" id="KW-1185">Reference proteome</keyword>
<comment type="caution">
    <text evidence="1">The sequence shown here is derived from an EMBL/GenBank/DDBJ whole genome shotgun (WGS) entry which is preliminary data.</text>
</comment>
<dbReference type="EMBL" id="JBHUEH010000023">
    <property type="protein sequence ID" value="MFD1887204.1"/>
    <property type="molecule type" value="Genomic_DNA"/>
</dbReference>
<protein>
    <recommendedName>
        <fullName evidence="3">Heparinase II/III-like protein</fullName>
    </recommendedName>
</protein>
<dbReference type="InterPro" id="IPR008930">
    <property type="entry name" value="Terpenoid_cyclase/PrenylTrfase"/>
</dbReference>